<feature type="non-terminal residue" evidence="2">
    <location>
        <position position="122"/>
    </location>
</feature>
<dbReference type="AlphaFoldDB" id="A0A261XUW3"/>
<evidence type="ECO:0000256" key="1">
    <source>
        <dbReference type="SAM" id="MobiDB-lite"/>
    </source>
</evidence>
<sequence>MALNANFARSLPRDGAMALSRRASSSRSIIGIPNTRRNNNRQIPRRAPLRVRPSTSVRANLRHQPCSRPVDRNQHQRARIADEIRVRGHGDGPALGVDARIAVDGDDIVYAGVGGHDDAIIG</sequence>
<accession>A0A261XUW3</accession>
<name>A0A261XUW3_9FUNG</name>
<dbReference type="EMBL" id="MVBO01000188">
    <property type="protein sequence ID" value="OZJ02113.1"/>
    <property type="molecule type" value="Genomic_DNA"/>
</dbReference>
<evidence type="ECO:0000313" key="3">
    <source>
        <dbReference type="Proteomes" id="UP000242875"/>
    </source>
</evidence>
<comment type="caution">
    <text evidence="2">The sequence shown here is derived from an EMBL/GenBank/DDBJ whole genome shotgun (WGS) entry which is preliminary data.</text>
</comment>
<feature type="region of interest" description="Disordered" evidence="1">
    <location>
        <begin position="19"/>
        <end position="48"/>
    </location>
</feature>
<protein>
    <submittedName>
        <fullName evidence="2">Uncharacterized protein</fullName>
    </submittedName>
</protein>
<dbReference type="Proteomes" id="UP000242875">
    <property type="component" value="Unassembled WGS sequence"/>
</dbReference>
<evidence type="ECO:0000313" key="2">
    <source>
        <dbReference type="EMBL" id="OZJ02113.1"/>
    </source>
</evidence>
<organism evidence="2 3">
    <name type="scientific">Bifiguratus adelaidae</name>
    <dbReference type="NCBI Taxonomy" id="1938954"/>
    <lineage>
        <taxon>Eukaryota</taxon>
        <taxon>Fungi</taxon>
        <taxon>Fungi incertae sedis</taxon>
        <taxon>Mucoromycota</taxon>
        <taxon>Mucoromycotina</taxon>
        <taxon>Endogonomycetes</taxon>
        <taxon>Endogonales</taxon>
        <taxon>Endogonales incertae sedis</taxon>
        <taxon>Bifiguratus</taxon>
    </lineage>
</organism>
<gene>
    <name evidence="2" type="ORF">BZG36_05291</name>
</gene>
<reference evidence="2 3" key="1">
    <citation type="journal article" date="2017" name="Mycologia">
        <title>Bifiguratus adelaidae, gen. et sp. nov., a new member of Mucoromycotina in endophytic and soil-dwelling habitats.</title>
        <authorList>
            <person name="Torres-Cruz T.J."/>
            <person name="Billingsley Tobias T.L."/>
            <person name="Almatruk M."/>
            <person name="Hesse C."/>
            <person name="Kuske C.R."/>
            <person name="Desiro A."/>
            <person name="Benucci G.M."/>
            <person name="Bonito G."/>
            <person name="Stajich J.E."/>
            <person name="Dunlap C."/>
            <person name="Arnold A.E."/>
            <person name="Porras-Alfaro A."/>
        </authorList>
    </citation>
    <scope>NUCLEOTIDE SEQUENCE [LARGE SCALE GENOMIC DNA]</scope>
    <source>
        <strain evidence="2 3">AZ0501</strain>
    </source>
</reference>
<proteinExistence type="predicted"/>
<keyword evidence="3" id="KW-1185">Reference proteome</keyword>